<feature type="transmembrane region" description="Helical" evidence="10">
    <location>
        <begin position="12"/>
        <end position="32"/>
    </location>
</feature>
<sequence length="327" mass="35684">MKMKFLLKSYVLVTLVIILTIVSLFVGVSKLALTDIFHLSSEQINILISSRIPRTVSILISGSSIALAGLMMQHMMQNKFVSPTTAGTMEWAKLGILISLTVFPESPIMLKLLFAVGCSLIGTALFVKLVSLIQVKEVIFIPLLGIMLGGIVSSFTTFIALRTNAVQSIGNWLNGNFAIITSGRYEVLYLSIPLLIVTYAFAQYFTIVGMGKEFSHNLGVNYELMVNIALFITATMTALVVVTVGTLPFLGLIVPNIISIYRGGHLKNTLPHTMLLGACFVLISDIIGRLIVFPYEINIGLTIGVFGTIIFLILLMKGRKNYANGLE</sequence>
<keyword evidence="3" id="KW-0813">Transport</keyword>
<feature type="transmembrane region" description="Helical" evidence="10">
    <location>
        <begin position="297"/>
        <end position="316"/>
    </location>
</feature>
<evidence type="ECO:0000256" key="6">
    <source>
        <dbReference type="ARBA" id="ARBA00022692"/>
    </source>
</evidence>
<feature type="transmembrane region" description="Helical" evidence="10">
    <location>
        <begin position="112"/>
        <end position="133"/>
    </location>
</feature>
<name>A0ABD4EDP7_STALU</name>
<evidence type="ECO:0000256" key="8">
    <source>
        <dbReference type="ARBA" id="ARBA00023004"/>
    </source>
</evidence>
<proteinExistence type="inferred from homology"/>
<dbReference type="InterPro" id="IPR037294">
    <property type="entry name" value="ABC_BtuC-like"/>
</dbReference>
<keyword evidence="4" id="KW-1003">Cell membrane</keyword>
<reference evidence="11 12" key="1">
    <citation type="submission" date="2016-01" db="EMBL/GenBank/DDBJ databases">
        <authorList>
            <person name="Mitreva M."/>
            <person name="Pepin K.H."/>
            <person name="Mihindukulasuriya K.A."/>
            <person name="Fulton R."/>
            <person name="Fronick C."/>
            <person name="O'Laughlin M."/>
            <person name="Miner T."/>
            <person name="Herter B."/>
            <person name="Rosa B.A."/>
            <person name="Cordes M."/>
            <person name="Tomlinson C."/>
            <person name="Wollam A."/>
            <person name="Palsikar V.B."/>
            <person name="Mardis E.R."/>
            <person name="Wilson R.K."/>
        </authorList>
    </citation>
    <scope>NUCLEOTIDE SEQUENCE [LARGE SCALE GENOMIC DNA]</scope>
    <source>
        <strain evidence="11 12">MJR7738</strain>
    </source>
</reference>
<evidence type="ECO:0000256" key="2">
    <source>
        <dbReference type="ARBA" id="ARBA00007935"/>
    </source>
</evidence>
<evidence type="ECO:0000313" key="11">
    <source>
        <dbReference type="EMBL" id="KXA36740.1"/>
    </source>
</evidence>
<protein>
    <submittedName>
        <fullName evidence="11">Iron chelate uptake ABC transporter, FeCT family, permease protein</fullName>
    </submittedName>
</protein>
<evidence type="ECO:0000256" key="10">
    <source>
        <dbReference type="SAM" id="Phobius"/>
    </source>
</evidence>
<dbReference type="AlphaFoldDB" id="A0ABD4EDP7"/>
<dbReference type="GO" id="GO:0005886">
    <property type="term" value="C:plasma membrane"/>
    <property type="evidence" value="ECO:0007669"/>
    <property type="project" value="UniProtKB-SubCell"/>
</dbReference>
<keyword evidence="5" id="KW-0410">Iron transport</keyword>
<gene>
    <name evidence="11" type="ORF">HMPREF3225_02100</name>
</gene>
<keyword evidence="8" id="KW-0408">Iron</keyword>
<dbReference type="GO" id="GO:0006826">
    <property type="term" value="P:iron ion transport"/>
    <property type="evidence" value="ECO:0007669"/>
    <property type="project" value="UniProtKB-KW"/>
</dbReference>
<dbReference type="Pfam" id="PF01032">
    <property type="entry name" value="FecCD"/>
    <property type="match status" value="1"/>
</dbReference>
<dbReference type="CDD" id="cd06550">
    <property type="entry name" value="TM_ABC_iron-siderophores_like"/>
    <property type="match status" value="1"/>
</dbReference>
<evidence type="ECO:0000256" key="1">
    <source>
        <dbReference type="ARBA" id="ARBA00004651"/>
    </source>
</evidence>
<keyword evidence="6 10" id="KW-0812">Transmembrane</keyword>
<dbReference type="PANTHER" id="PTHR30472">
    <property type="entry name" value="FERRIC ENTEROBACTIN TRANSPORT SYSTEM PERMEASE PROTEIN"/>
    <property type="match status" value="1"/>
</dbReference>
<keyword evidence="7 10" id="KW-1133">Transmembrane helix</keyword>
<organism evidence="11 12">
    <name type="scientific">Staphylococcus lugdunensis</name>
    <dbReference type="NCBI Taxonomy" id="28035"/>
    <lineage>
        <taxon>Bacteria</taxon>
        <taxon>Bacillati</taxon>
        <taxon>Bacillota</taxon>
        <taxon>Bacilli</taxon>
        <taxon>Bacillales</taxon>
        <taxon>Staphylococcaceae</taxon>
        <taxon>Staphylococcus</taxon>
    </lineage>
</organism>
<feature type="transmembrane region" description="Helical" evidence="10">
    <location>
        <begin position="139"/>
        <end position="161"/>
    </location>
</feature>
<accession>A0ABD4EDP7</accession>
<comment type="subcellular location">
    <subcellularLocation>
        <location evidence="1">Cell membrane</location>
        <topology evidence="1">Multi-pass membrane protein</topology>
    </subcellularLocation>
</comment>
<comment type="similarity">
    <text evidence="2">Belongs to the binding-protein-dependent transport system permease family. FecCD subfamily.</text>
</comment>
<keyword evidence="5" id="KW-0406">Ion transport</keyword>
<dbReference type="SUPFAM" id="SSF81345">
    <property type="entry name" value="ABC transporter involved in vitamin B12 uptake, BtuC"/>
    <property type="match status" value="1"/>
</dbReference>
<feature type="transmembrane region" description="Helical" evidence="10">
    <location>
        <begin position="273"/>
        <end position="291"/>
    </location>
</feature>
<dbReference type="FunFam" id="1.10.3470.10:FF:000004">
    <property type="entry name" value="Iron compound ABC transporter, permease"/>
    <property type="match status" value="1"/>
</dbReference>
<comment type="caution">
    <text evidence="11">The sequence shown here is derived from an EMBL/GenBank/DDBJ whole genome shotgun (WGS) entry which is preliminary data.</text>
</comment>
<feature type="transmembrane region" description="Helical" evidence="10">
    <location>
        <begin position="52"/>
        <end position="72"/>
    </location>
</feature>
<dbReference type="Proteomes" id="UP000070063">
    <property type="component" value="Unassembled WGS sequence"/>
</dbReference>
<dbReference type="EMBL" id="LRQI01000087">
    <property type="protein sequence ID" value="KXA36740.1"/>
    <property type="molecule type" value="Genomic_DNA"/>
</dbReference>
<evidence type="ECO:0000256" key="3">
    <source>
        <dbReference type="ARBA" id="ARBA00022448"/>
    </source>
</evidence>
<dbReference type="PANTHER" id="PTHR30472:SF27">
    <property type="entry name" value="PETROBACTIN IMPORT SYSTEM PERMEASE PROTEIN YCLN"/>
    <property type="match status" value="1"/>
</dbReference>
<dbReference type="InterPro" id="IPR000522">
    <property type="entry name" value="ABC_transptr_permease_BtuC"/>
</dbReference>
<evidence type="ECO:0000256" key="9">
    <source>
        <dbReference type="ARBA" id="ARBA00023136"/>
    </source>
</evidence>
<evidence type="ECO:0000256" key="4">
    <source>
        <dbReference type="ARBA" id="ARBA00022475"/>
    </source>
</evidence>
<feature type="transmembrane region" description="Helical" evidence="10">
    <location>
        <begin position="187"/>
        <end position="208"/>
    </location>
</feature>
<evidence type="ECO:0000313" key="12">
    <source>
        <dbReference type="Proteomes" id="UP000070063"/>
    </source>
</evidence>
<evidence type="ECO:0000256" key="5">
    <source>
        <dbReference type="ARBA" id="ARBA00022496"/>
    </source>
</evidence>
<feature type="transmembrane region" description="Helical" evidence="10">
    <location>
        <begin position="228"/>
        <end position="261"/>
    </location>
</feature>
<keyword evidence="9 10" id="KW-0472">Membrane</keyword>
<evidence type="ECO:0000256" key="7">
    <source>
        <dbReference type="ARBA" id="ARBA00022989"/>
    </source>
</evidence>
<dbReference type="Gene3D" id="1.10.3470.10">
    <property type="entry name" value="ABC transporter involved in vitamin B12 uptake, BtuC"/>
    <property type="match status" value="1"/>
</dbReference>